<keyword evidence="3" id="KW-0175">Coiled coil</keyword>
<accession>A0A1I8H1N5</accession>
<sequence>MSEQVLPTTDPSENKSSTPYVASPDDIQLQNASSNSEWNQVRGKADIYTDLQGEAIEKHLKDLLDQYRCLFDTIGLQTNQASAPASRPTAVQSPEVQRRIHIFFYLVGSLDSNQRFSTSLATVVSELQQNFDSSLPILLVFCRLKDGENPNSPDVREDEAFLHQTWPDDPNISLIYKRGDENNVLCFLADLKDNIEDSNDPKNLSSCAAMHEVLRQLEQRNTRHKFYIKGIENKPELRIEAFKPEDRLLKNHPDLKGKSNFSPLEAPDLPGDYYENNGDGRVLIIGNEHFDALNRRRGTRIDCENLRHLFTSLGMSVDVRHDLKSPDMTKAVDEFCQMEKNETASCAILVILTHGSQHGSQHRLYGFEAAIGEFPNWITVEYVIQKLSDAPHLARKPRLLIINACRITVPPSQDLTGPEGSDGPTVIQSSKFADHFLAGCPATYTDHSPNRAGLIVGYSTLPGEESRGLAISGSRFICALCWVFHRYAGNEDVLSMISRVNKEMTSYVQQKANPKTELPERTRHQLPSWMVETTKKFYLVKIVPAPDRTPGISSQMLECPLAALGCTFETIDPSDMARHQESEAEFHRQKCGDLLRDINSKENELNDKRKEISQLHEEVARYKKMANARIDSAEQ</sequence>
<evidence type="ECO:0000256" key="3">
    <source>
        <dbReference type="SAM" id="Coils"/>
    </source>
</evidence>
<dbReference type="SMART" id="SM00115">
    <property type="entry name" value="CASc"/>
    <property type="match status" value="1"/>
</dbReference>
<dbReference type="PROSITE" id="PS50208">
    <property type="entry name" value="CASPASE_P20"/>
    <property type="match status" value="1"/>
</dbReference>
<evidence type="ECO:0000259" key="6">
    <source>
        <dbReference type="PROSITE" id="PS50208"/>
    </source>
</evidence>
<evidence type="ECO:0000313" key="7">
    <source>
        <dbReference type="Proteomes" id="UP000095280"/>
    </source>
</evidence>
<dbReference type="InterPro" id="IPR001309">
    <property type="entry name" value="Pept_C14_p20"/>
</dbReference>
<keyword evidence="7" id="KW-1185">Reference proteome</keyword>
<name>A0A1I8H1N5_9PLAT</name>
<dbReference type="Gene3D" id="3.40.50.1460">
    <property type="match status" value="1"/>
</dbReference>
<dbReference type="Proteomes" id="UP000095280">
    <property type="component" value="Unplaced"/>
</dbReference>
<evidence type="ECO:0000256" key="2">
    <source>
        <dbReference type="RuleBase" id="RU003971"/>
    </source>
</evidence>
<evidence type="ECO:0000256" key="4">
    <source>
        <dbReference type="SAM" id="MobiDB-lite"/>
    </source>
</evidence>
<evidence type="ECO:0000256" key="1">
    <source>
        <dbReference type="ARBA" id="ARBA00010134"/>
    </source>
</evidence>
<comment type="similarity">
    <text evidence="1 2">Belongs to the peptidase C14A family.</text>
</comment>
<dbReference type="AlphaFoldDB" id="A0A1I8H1N5"/>
<dbReference type="WBParaSite" id="maker-uti_cns_0004092-snap-gene-0.9-mRNA-1">
    <property type="protein sequence ID" value="maker-uti_cns_0004092-snap-gene-0.9-mRNA-1"/>
    <property type="gene ID" value="maker-uti_cns_0004092-snap-gene-0.9"/>
</dbReference>
<dbReference type="PRINTS" id="PR00376">
    <property type="entry name" value="IL1BCENZYME"/>
</dbReference>
<reference evidence="8" key="1">
    <citation type="submission" date="2016-11" db="UniProtKB">
        <authorList>
            <consortium name="WormBaseParasite"/>
        </authorList>
    </citation>
    <scope>IDENTIFICATION</scope>
</reference>
<dbReference type="InterPro" id="IPR002138">
    <property type="entry name" value="Pept_C14_p10"/>
</dbReference>
<feature type="domain" description="Caspase family p20" evidence="6">
    <location>
        <begin position="278"/>
        <end position="406"/>
    </location>
</feature>
<feature type="domain" description="Caspase family p10" evidence="5">
    <location>
        <begin position="449"/>
        <end position="541"/>
    </location>
</feature>
<evidence type="ECO:0000313" key="8">
    <source>
        <dbReference type="WBParaSite" id="maker-uti_cns_0004092-snap-gene-0.9-mRNA-1"/>
    </source>
</evidence>
<evidence type="ECO:0000259" key="5">
    <source>
        <dbReference type="PROSITE" id="PS50207"/>
    </source>
</evidence>
<feature type="compositionally biased region" description="Polar residues" evidence="4">
    <location>
        <begin position="1"/>
        <end position="20"/>
    </location>
</feature>
<dbReference type="InterPro" id="IPR015917">
    <property type="entry name" value="Pept_C14A"/>
</dbReference>
<organism evidence="7 8">
    <name type="scientific">Macrostomum lignano</name>
    <dbReference type="NCBI Taxonomy" id="282301"/>
    <lineage>
        <taxon>Eukaryota</taxon>
        <taxon>Metazoa</taxon>
        <taxon>Spiralia</taxon>
        <taxon>Lophotrochozoa</taxon>
        <taxon>Platyhelminthes</taxon>
        <taxon>Rhabditophora</taxon>
        <taxon>Macrostomorpha</taxon>
        <taxon>Macrostomida</taxon>
        <taxon>Macrostomidae</taxon>
        <taxon>Macrostomum</taxon>
    </lineage>
</organism>
<feature type="region of interest" description="Disordered" evidence="4">
    <location>
        <begin position="1"/>
        <end position="25"/>
    </location>
</feature>
<protein>
    <submittedName>
        <fullName evidence="8">CASPASE_P20 domain-containing protein</fullName>
    </submittedName>
</protein>
<dbReference type="PANTHER" id="PTHR22576:SF41">
    <property type="entry name" value="CASPASE 14, APOPTOSIS-RELATED CYSTEINE PEPTIDASE"/>
    <property type="match status" value="1"/>
</dbReference>
<dbReference type="GO" id="GO:0006508">
    <property type="term" value="P:proteolysis"/>
    <property type="evidence" value="ECO:0007669"/>
    <property type="project" value="InterPro"/>
</dbReference>
<feature type="coiled-coil region" evidence="3">
    <location>
        <begin position="591"/>
        <end position="625"/>
    </location>
</feature>
<proteinExistence type="inferred from homology"/>
<dbReference type="Pfam" id="PF00656">
    <property type="entry name" value="Peptidase_C14"/>
    <property type="match status" value="1"/>
</dbReference>
<dbReference type="InterPro" id="IPR011600">
    <property type="entry name" value="Pept_C14_caspase"/>
</dbReference>
<dbReference type="SUPFAM" id="SSF52129">
    <property type="entry name" value="Caspase-like"/>
    <property type="match status" value="1"/>
</dbReference>
<dbReference type="GO" id="GO:0004197">
    <property type="term" value="F:cysteine-type endopeptidase activity"/>
    <property type="evidence" value="ECO:0007669"/>
    <property type="project" value="InterPro"/>
</dbReference>
<dbReference type="PROSITE" id="PS50207">
    <property type="entry name" value="CASPASE_P10"/>
    <property type="match status" value="1"/>
</dbReference>
<dbReference type="InterPro" id="IPR052039">
    <property type="entry name" value="Caspase-related_regulators"/>
</dbReference>
<dbReference type="PANTHER" id="PTHR22576">
    <property type="entry name" value="MUCOSA ASSOCIATED LYMPHOID TISSUE LYMPHOMA TRANSLOCATION PROTEIN 1/PARACASPASE"/>
    <property type="match status" value="1"/>
</dbReference>
<dbReference type="InterPro" id="IPR029030">
    <property type="entry name" value="Caspase-like_dom_sf"/>
</dbReference>